<evidence type="ECO:0000256" key="3">
    <source>
        <dbReference type="ARBA" id="ARBA00022737"/>
    </source>
</evidence>
<keyword evidence="5" id="KW-1185">Reference proteome</keyword>
<protein>
    <submittedName>
        <fullName evidence="6">Toll-like receptor 3</fullName>
    </submittedName>
</protein>
<feature type="chain" id="PRO_5028297707" evidence="4">
    <location>
        <begin position="18"/>
        <end position="457"/>
    </location>
</feature>
<dbReference type="PANTHER" id="PTHR24369">
    <property type="entry name" value="ANTIGEN BSP, PUTATIVE-RELATED"/>
    <property type="match status" value="1"/>
</dbReference>
<dbReference type="KEGG" id="dqu:106742427"/>
<name>A0A6P3WYX3_DINQU</name>
<dbReference type="PANTHER" id="PTHR24369:SF210">
    <property type="entry name" value="CHAOPTIN-RELATED"/>
    <property type="match status" value="1"/>
</dbReference>
<organism evidence="5 6">
    <name type="scientific">Dinoponera quadriceps</name>
    <name type="common">South American ant</name>
    <dbReference type="NCBI Taxonomy" id="609295"/>
    <lineage>
        <taxon>Eukaryota</taxon>
        <taxon>Metazoa</taxon>
        <taxon>Ecdysozoa</taxon>
        <taxon>Arthropoda</taxon>
        <taxon>Hexapoda</taxon>
        <taxon>Insecta</taxon>
        <taxon>Pterygota</taxon>
        <taxon>Neoptera</taxon>
        <taxon>Endopterygota</taxon>
        <taxon>Hymenoptera</taxon>
        <taxon>Apocrita</taxon>
        <taxon>Aculeata</taxon>
        <taxon>Formicoidea</taxon>
        <taxon>Formicidae</taxon>
        <taxon>Ponerinae</taxon>
        <taxon>Ponerini</taxon>
        <taxon>Dinoponera</taxon>
    </lineage>
</organism>
<dbReference type="InterPro" id="IPR050541">
    <property type="entry name" value="LRR_TM_domain-containing"/>
</dbReference>
<dbReference type="InterPro" id="IPR001611">
    <property type="entry name" value="Leu-rich_rpt"/>
</dbReference>
<dbReference type="AlphaFoldDB" id="A0A6P3WYX3"/>
<reference evidence="6" key="1">
    <citation type="submission" date="2025-08" db="UniProtKB">
        <authorList>
            <consortium name="RefSeq"/>
        </authorList>
    </citation>
    <scope>IDENTIFICATION</scope>
</reference>
<dbReference type="RefSeq" id="XP_014470839.1">
    <property type="nucleotide sequence ID" value="XM_014615353.1"/>
</dbReference>
<dbReference type="InterPro" id="IPR003591">
    <property type="entry name" value="Leu-rich_rpt_typical-subtyp"/>
</dbReference>
<dbReference type="SMART" id="SM00364">
    <property type="entry name" value="LRR_BAC"/>
    <property type="match status" value="6"/>
</dbReference>
<keyword evidence="3" id="KW-0677">Repeat</keyword>
<dbReference type="OrthoDB" id="676979at2759"/>
<accession>A0A6P3WYX3</accession>
<dbReference type="Pfam" id="PF13855">
    <property type="entry name" value="LRR_8"/>
    <property type="match status" value="1"/>
</dbReference>
<keyword evidence="2 4" id="KW-0732">Signal</keyword>
<evidence type="ECO:0000256" key="1">
    <source>
        <dbReference type="ARBA" id="ARBA00022614"/>
    </source>
</evidence>
<dbReference type="Gene3D" id="3.80.10.10">
    <property type="entry name" value="Ribonuclease Inhibitor"/>
    <property type="match status" value="3"/>
</dbReference>
<keyword evidence="1" id="KW-0433">Leucine-rich repeat</keyword>
<feature type="signal peptide" evidence="4">
    <location>
        <begin position="1"/>
        <end position="17"/>
    </location>
</feature>
<dbReference type="InterPro" id="IPR032675">
    <property type="entry name" value="LRR_dom_sf"/>
</dbReference>
<dbReference type="PROSITE" id="PS51450">
    <property type="entry name" value="LRR"/>
    <property type="match status" value="3"/>
</dbReference>
<gene>
    <name evidence="6" type="primary">LOC106742427</name>
</gene>
<proteinExistence type="predicted"/>
<dbReference type="Proteomes" id="UP000515204">
    <property type="component" value="Unplaced"/>
</dbReference>
<evidence type="ECO:0000313" key="5">
    <source>
        <dbReference type="Proteomes" id="UP000515204"/>
    </source>
</evidence>
<evidence type="ECO:0000256" key="2">
    <source>
        <dbReference type="ARBA" id="ARBA00022729"/>
    </source>
</evidence>
<evidence type="ECO:0000256" key="4">
    <source>
        <dbReference type="SAM" id="SignalP"/>
    </source>
</evidence>
<sequence length="457" mass="52714">MITLVLLLFLGRYLAHAEPASVAQDIVQTVSIFSKKYEDKFDMKIRIYDEIPCDNREVLKLEGLNIMDIQDNLIQSDTIRHVSFRNNSLIKVSPEILSRVSRLSCLDLSKNKINLKNTNFIKHSTVRVLDLSDQTPEFPEWRFTEAEDLKDIRKNIESITFNIIDMYLPNLEHLLLNGNDIISLPDTFSKSFPKLTHIYLNNIKAINVNPDFFNVIPKTLRALHLKNNNLSNLTLTNMTGITDLYLDGNPSLMNIEINSKKLLILSLSNGSAMASNIILHTPYLEYLDISRNKYYSLPIIEYDNLQSLKIILLDYNEFSSFPLFRFNLPIIKLSLSYNKLLQISSESFERLTFLKMLSLRGNRIKHIESDAFKDLNHLQFLDLSENQLVKLPNGWAFSLMNLQFFNVSSNYFEKISDLSVSSFNAISHLFILNTTFITDISTKDLAILPNKITVYLH</sequence>
<dbReference type="SUPFAM" id="SSF52058">
    <property type="entry name" value="L domain-like"/>
    <property type="match status" value="2"/>
</dbReference>
<dbReference type="GO" id="GO:0005886">
    <property type="term" value="C:plasma membrane"/>
    <property type="evidence" value="ECO:0007669"/>
    <property type="project" value="TreeGrafter"/>
</dbReference>
<dbReference type="SMART" id="SM00369">
    <property type="entry name" value="LRR_TYP"/>
    <property type="match status" value="4"/>
</dbReference>
<dbReference type="GeneID" id="106742427"/>
<evidence type="ECO:0000313" key="6">
    <source>
        <dbReference type="RefSeq" id="XP_014470839.1"/>
    </source>
</evidence>